<dbReference type="Gene3D" id="2.40.70.10">
    <property type="entry name" value="Acid Proteases"/>
    <property type="match status" value="1"/>
</dbReference>
<dbReference type="OrthoDB" id="2919534at2759"/>
<keyword evidence="2" id="KW-1185">Reference proteome</keyword>
<gene>
    <name evidence="1" type="ORF">CR513_45093</name>
</gene>
<proteinExistence type="predicted"/>
<dbReference type="CDD" id="cd00303">
    <property type="entry name" value="retropepsin_like"/>
    <property type="match status" value="1"/>
</dbReference>
<protein>
    <submittedName>
        <fullName evidence="1">Uncharacterized protein</fullName>
    </submittedName>
</protein>
<dbReference type="InterPro" id="IPR021109">
    <property type="entry name" value="Peptidase_aspartic_dom_sf"/>
</dbReference>
<evidence type="ECO:0000313" key="1">
    <source>
        <dbReference type="EMBL" id="RDX75079.1"/>
    </source>
</evidence>
<dbReference type="PANTHER" id="PTHR33240:SF15">
    <property type="entry name" value="GAG-PRO-LIKE PROTEIN"/>
    <property type="match status" value="1"/>
</dbReference>
<organism evidence="1 2">
    <name type="scientific">Mucuna pruriens</name>
    <name type="common">Velvet bean</name>
    <name type="synonym">Dolichos pruriens</name>
    <dbReference type="NCBI Taxonomy" id="157652"/>
    <lineage>
        <taxon>Eukaryota</taxon>
        <taxon>Viridiplantae</taxon>
        <taxon>Streptophyta</taxon>
        <taxon>Embryophyta</taxon>
        <taxon>Tracheophyta</taxon>
        <taxon>Spermatophyta</taxon>
        <taxon>Magnoliopsida</taxon>
        <taxon>eudicotyledons</taxon>
        <taxon>Gunneridae</taxon>
        <taxon>Pentapetalae</taxon>
        <taxon>rosids</taxon>
        <taxon>fabids</taxon>
        <taxon>Fabales</taxon>
        <taxon>Fabaceae</taxon>
        <taxon>Papilionoideae</taxon>
        <taxon>50 kb inversion clade</taxon>
        <taxon>NPAAA clade</taxon>
        <taxon>indigoferoid/millettioid clade</taxon>
        <taxon>Phaseoleae</taxon>
        <taxon>Mucuna</taxon>
    </lineage>
</organism>
<comment type="caution">
    <text evidence="1">The sequence shown here is derived from an EMBL/GenBank/DDBJ whole genome shotgun (WGS) entry which is preliminary data.</text>
</comment>
<accession>A0A371F9V8</accession>
<name>A0A371F9V8_MUCPR</name>
<dbReference type="STRING" id="157652.A0A371F9V8"/>
<dbReference type="EMBL" id="QJKJ01009955">
    <property type="protein sequence ID" value="RDX75079.1"/>
    <property type="molecule type" value="Genomic_DNA"/>
</dbReference>
<dbReference type="Proteomes" id="UP000257109">
    <property type="component" value="Unassembled WGS sequence"/>
</dbReference>
<feature type="non-terminal residue" evidence="1">
    <location>
        <position position="1"/>
    </location>
</feature>
<sequence>MAPHSTLCPRPPWTSYTVRWWSGPFDGSKREVLGKITLPIRIGPTMFDITFYVIDIRPAYSCLLGRPWIHTVRAVPSSLHQKVKFIADQQLISVMG</sequence>
<dbReference type="PANTHER" id="PTHR33240">
    <property type="entry name" value="OS08G0508500 PROTEIN"/>
    <property type="match status" value="1"/>
</dbReference>
<reference evidence="1" key="1">
    <citation type="submission" date="2018-05" db="EMBL/GenBank/DDBJ databases">
        <title>Draft genome of Mucuna pruriens seed.</title>
        <authorList>
            <person name="Nnadi N.E."/>
            <person name="Vos R."/>
            <person name="Hasami M.H."/>
            <person name="Devisetty U.K."/>
            <person name="Aguiy J.C."/>
        </authorList>
    </citation>
    <scope>NUCLEOTIDE SEQUENCE [LARGE SCALE GENOMIC DNA]</scope>
    <source>
        <strain evidence="1">JCA_2017</strain>
    </source>
</reference>
<evidence type="ECO:0000313" key="2">
    <source>
        <dbReference type="Proteomes" id="UP000257109"/>
    </source>
</evidence>
<dbReference type="AlphaFoldDB" id="A0A371F9V8"/>